<dbReference type="STRING" id="650164.K5UWQ0"/>
<dbReference type="RefSeq" id="XP_007397173.1">
    <property type="nucleotide sequence ID" value="XM_007397111.1"/>
</dbReference>
<feature type="region of interest" description="Disordered" evidence="1">
    <location>
        <begin position="278"/>
        <end position="320"/>
    </location>
</feature>
<dbReference type="KEGG" id="pco:PHACADRAFT_97489"/>
<protein>
    <submittedName>
        <fullName evidence="2">Uncharacterized protein</fullName>
    </submittedName>
</protein>
<dbReference type="OrthoDB" id="2337158at2759"/>
<proteinExistence type="predicted"/>
<feature type="region of interest" description="Disordered" evidence="1">
    <location>
        <begin position="106"/>
        <end position="127"/>
    </location>
</feature>
<dbReference type="InParanoid" id="K5UWQ0"/>
<dbReference type="Proteomes" id="UP000008370">
    <property type="component" value="Unassembled WGS sequence"/>
</dbReference>
<accession>K5UWQ0</accession>
<evidence type="ECO:0000313" key="2">
    <source>
        <dbReference type="EMBL" id="EKM54481.1"/>
    </source>
</evidence>
<dbReference type="GeneID" id="18920972"/>
<gene>
    <name evidence="2" type="ORF">PHACADRAFT_97489</name>
</gene>
<dbReference type="HOGENOM" id="CLU_040677_0_0_1"/>
<dbReference type="AlphaFoldDB" id="K5UWQ0"/>
<dbReference type="EMBL" id="JH930473">
    <property type="protein sequence ID" value="EKM54481.1"/>
    <property type="molecule type" value="Genomic_DNA"/>
</dbReference>
<organism evidence="2 3">
    <name type="scientific">Phanerochaete carnosa (strain HHB-10118-sp)</name>
    <name type="common">White-rot fungus</name>
    <name type="synonym">Peniophora carnosa</name>
    <dbReference type="NCBI Taxonomy" id="650164"/>
    <lineage>
        <taxon>Eukaryota</taxon>
        <taxon>Fungi</taxon>
        <taxon>Dikarya</taxon>
        <taxon>Basidiomycota</taxon>
        <taxon>Agaricomycotina</taxon>
        <taxon>Agaricomycetes</taxon>
        <taxon>Polyporales</taxon>
        <taxon>Phanerochaetaceae</taxon>
        <taxon>Phanerochaete</taxon>
    </lineage>
</organism>
<name>K5UWQ0_PHACS</name>
<evidence type="ECO:0000313" key="3">
    <source>
        <dbReference type="Proteomes" id="UP000008370"/>
    </source>
</evidence>
<reference evidence="2 3" key="1">
    <citation type="journal article" date="2012" name="BMC Genomics">
        <title>Comparative genomics of the white-rot fungi, Phanerochaete carnosa and P. chrysosporium, to elucidate the genetic basis of the distinct wood types they colonize.</title>
        <authorList>
            <person name="Suzuki H."/>
            <person name="MacDonald J."/>
            <person name="Syed K."/>
            <person name="Salamov A."/>
            <person name="Hori C."/>
            <person name="Aerts A."/>
            <person name="Henrissat B."/>
            <person name="Wiebenga A."/>
            <person name="vanKuyk P.A."/>
            <person name="Barry K."/>
            <person name="Lindquist E."/>
            <person name="LaButti K."/>
            <person name="Lapidus A."/>
            <person name="Lucas S."/>
            <person name="Coutinho P."/>
            <person name="Gong Y."/>
            <person name="Samejima M."/>
            <person name="Mahadevan R."/>
            <person name="Abou-Zaid M."/>
            <person name="de Vries R.P."/>
            <person name="Igarashi K."/>
            <person name="Yadav J.S."/>
            <person name="Grigoriev I.V."/>
            <person name="Master E.R."/>
        </authorList>
    </citation>
    <scope>NUCLEOTIDE SEQUENCE [LARGE SCALE GENOMIC DNA]</scope>
    <source>
        <strain evidence="2 3">HHB-10118-sp</strain>
    </source>
</reference>
<keyword evidence="3" id="KW-1185">Reference proteome</keyword>
<evidence type="ECO:0000256" key="1">
    <source>
        <dbReference type="SAM" id="MobiDB-lite"/>
    </source>
</evidence>
<sequence length="418" mass="46042">MDVIPASPSKYAARHQRSSCTPTSAACEAALKLLKAYANSPQSLLHALPNYGLSDLPGLGNPHTNNDDDCEPEMAHFSRRVREAKNCWELLREGFVKRDSPGVDGMSSNYRRSKRGRHNDWSDEEDESFMVPAPVDQQAWPVLEWLLKMFEKDEAAVAARGQPRFSPLLLSQIPPSRSASGSRWEVEAPLDVAFYSLQQRGRYVLGIRLLALLVNLTATVFVDLPMITNAVCARTLGLTEKQLEILFSLLPVSQTANHFKVSLCKLCLADTLAGSRRARPKPQARIGPRPTPRQRGANAKAGADESATSGTNAEPETMRRTFFTPPTADILELLRGPSSSRASSADITCQLKFQLVSAFAGLQDQLDSDEQDPAWREARESGELAKAVDAAFAYAQSPGELTLVQNLKYTLEVAEIYR</sequence>